<organism evidence="4 5">
    <name type="scientific">Tetradesmus obliquus</name>
    <name type="common">Green alga</name>
    <name type="synonym">Acutodesmus obliquus</name>
    <dbReference type="NCBI Taxonomy" id="3088"/>
    <lineage>
        <taxon>Eukaryota</taxon>
        <taxon>Viridiplantae</taxon>
        <taxon>Chlorophyta</taxon>
        <taxon>core chlorophytes</taxon>
        <taxon>Chlorophyceae</taxon>
        <taxon>CS clade</taxon>
        <taxon>Sphaeropleales</taxon>
        <taxon>Scenedesmaceae</taxon>
        <taxon>Tetradesmus</taxon>
    </lineage>
</organism>
<dbReference type="Gene3D" id="1.20.80.10">
    <property type="match status" value="1"/>
</dbReference>
<sequence>MASDIGGAVAALQAAGEGIDALITAVGKAKFLDETPGEDRQKLRAARTKLRKLLAAREAGGGTVSAGAAAAAAGVPAEKSPHMKTSYDAVEFDTLADVYEGLKWRMISKPGGATVKPDDFYRLYALQQQASQGDNTTERPMWAEKGGLDFKGRARWDAWAALKGLASEEAKLRFVKLFYEFPPSALYSDTRGGVTA</sequence>
<feature type="domain" description="ACB" evidence="3">
    <location>
        <begin position="95"/>
        <end position="187"/>
    </location>
</feature>
<dbReference type="PANTHER" id="PTHR23310:SF62">
    <property type="entry name" value="ACYL-COA BINDING PROTEIN 1, ISOFORM A"/>
    <property type="match status" value="1"/>
</dbReference>
<evidence type="ECO:0000256" key="1">
    <source>
        <dbReference type="ARBA" id="ARBA00005567"/>
    </source>
</evidence>
<comment type="similarity">
    <text evidence="1">Belongs to the ACBP family.</text>
</comment>
<evidence type="ECO:0000313" key="4">
    <source>
        <dbReference type="EMBL" id="SZX64378.1"/>
    </source>
</evidence>
<dbReference type="PANTHER" id="PTHR23310">
    <property type="entry name" value="ACYL-COA-BINDING PROTEIN, ACBP"/>
    <property type="match status" value="1"/>
</dbReference>
<evidence type="ECO:0000256" key="2">
    <source>
        <dbReference type="ARBA" id="ARBA00023121"/>
    </source>
</evidence>
<dbReference type="GO" id="GO:0006631">
    <property type="term" value="P:fatty acid metabolic process"/>
    <property type="evidence" value="ECO:0007669"/>
    <property type="project" value="TreeGrafter"/>
</dbReference>
<proteinExistence type="inferred from homology"/>
<dbReference type="GO" id="GO:0000062">
    <property type="term" value="F:fatty-acyl-CoA binding"/>
    <property type="evidence" value="ECO:0007669"/>
    <property type="project" value="InterPro"/>
</dbReference>
<keyword evidence="2" id="KW-0446">Lipid-binding</keyword>
<dbReference type="InterPro" id="IPR000582">
    <property type="entry name" value="Acyl-CoA-binding_protein"/>
</dbReference>
<keyword evidence="5" id="KW-1185">Reference proteome</keyword>
<dbReference type="PROSITE" id="PS51228">
    <property type="entry name" value="ACB_2"/>
    <property type="match status" value="1"/>
</dbReference>
<dbReference type="STRING" id="3088.A0A383VFQ0"/>
<evidence type="ECO:0000313" key="5">
    <source>
        <dbReference type="Proteomes" id="UP000256970"/>
    </source>
</evidence>
<protein>
    <recommendedName>
        <fullName evidence="3">ACB domain-containing protein</fullName>
    </recommendedName>
</protein>
<dbReference type="SUPFAM" id="SSF47027">
    <property type="entry name" value="Acyl-CoA binding protein"/>
    <property type="match status" value="1"/>
</dbReference>
<dbReference type="InterPro" id="IPR014352">
    <property type="entry name" value="FERM/acyl-CoA-bd_prot_sf"/>
</dbReference>
<evidence type="ECO:0000259" key="3">
    <source>
        <dbReference type="PROSITE" id="PS51228"/>
    </source>
</evidence>
<dbReference type="InterPro" id="IPR035984">
    <property type="entry name" value="Acyl-CoA-binding_sf"/>
</dbReference>
<accession>A0A383VFQ0</accession>
<reference evidence="4 5" key="1">
    <citation type="submission" date="2016-10" db="EMBL/GenBank/DDBJ databases">
        <authorList>
            <person name="Cai Z."/>
        </authorList>
    </citation>
    <scope>NUCLEOTIDE SEQUENCE [LARGE SCALE GENOMIC DNA]</scope>
</reference>
<dbReference type="Pfam" id="PF00887">
    <property type="entry name" value="ACBP"/>
    <property type="match status" value="1"/>
</dbReference>
<gene>
    <name evidence="4" type="ORF">BQ4739_LOCUS4889</name>
</gene>
<dbReference type="EMBL" id="FNXT01000410">
    <property type="protein sequence ID" value="SZX64378.1"/>
    <property type="molecule type" value="Genomic_DNA"/>
</dbReference>
<dbReference type="Proteomes" id="UP000256970">
    <property type="component" value="Unassembled WGS sequence"/>
</dbReference>
<name>A0A383VFQ0_TETOB</name>
<dbReference type="AlphaFoldDB" id="A0A383VFQ0"/>